<organism evidence="4">
    <name type="scientific">marine metagenome</name>
    <dbReference type="NCBI Taxonomy" id="408172"/>
    <lineage>
        <taxon>unclassified sequences</taxon>
        <taxon>metagenomes</taxon>
        <taxon>ecological metagenomes</taxon>
    </lineage>
</organism>
<evidence type="ECO:0000259" key="3">
    <source>
        <dbReference type="PROSITE" id="PS50893"/>
    </source>
</evidence>
<feature type="domain" description="ABC transporter" evidence="3">
    <location>
        <begin position="4"/>
        <end position="259"/>
    </location>
</feature>
<evidence type="ECO:0000313" key="4">
    <source>
        <dbReference type="EMBL" id="SVD51461.1"/>
    </source>
</evidence>
<dbReference type="PANTHER" id="PTHR42855:SF2">
    <property type="entry name" value="DRUG RESISTANCE ABC TRANSPORTER,ATP-BINDING PROTEIN"/>
    <property type="match status" value="1"/>
</dbReference>
<proteinExistence type="predicted"/>
<accession>A0A382W001</accession>
<reference evidence="4" key="1">
    <citation type="submission" date="2018-05" db="EMBL/GenBank/DDBJ databases">
        <authorList>
            <person name="Lanie J.A."/>
            <person name="Ng W.-L."/>
            <person name="Kazmierczak K.M."/>
            <person name="Andrzejewski T.M."/>
            <person name="Davidsen T.M."/>
            <person name="Wayne K.J."/>
            <person name="Tettelin H."/>
            <person name="Glass J.I."/>
            <person name="Rusch D."/>
            <person name="Podicherti R."/>
            <person name="Tsui H.-C.T."/>
            <person name="Winkler M.E."/>
        </authorList>
    </citation>
    <scope>NUCLEOTIDE SEQUENCE</scope>
</reference>
<dbReference type="SMART" id="SM00382">
    <property type="entry name" value="AAA"/>
    <property type="match status" value="1"/>
</dbReference>
<sequence length="263" mass="29613">MAVIGASQLSLHYAEMEIFSEVTLQVEEKARIGVVGPNGSGKTSLIRVLLGEQDFDKGEVFRPDKLRIGYVPQTALQSGNGTVRDQIMSAFSDLIEMENEMAASALEIQNSDGEARRQAERKYSSLVDQYESRGGYNYHNSMDRVVDGVGLSQEVLRTPIKDASGGERTRAALATALLGEPDILVLDEPTNYLDFRGLEWLEDFLSKFQNAFIAVSHDRYFLDKVATEIWEIDLCRMKSYRGNFSKYRTLKQAEDERAAKEYQ</sequence>
<dbReference type="GO" id="GO:0016887">
    <property type="term" value="F:ATP hydrolysis activity"/>
    <property type="evidence" value="ECO:0007669"/>
    <property type="project" value="InterPro"/>
</dbReference>
<dbReference type="InterPro" id="IPR027417">
    <property type="entry name" value="P-loop_NTPase"/>
</dbReference>
<name>A0A382W001_9ZZZZ</name>
<dbReference type="CDD" id="cd03221">
    <property type="entry name" value="ABCF_EF-3"/>
    <property type="match status" value="1"/>
</dbReference>
<dbReference type="EMBL" id="UINC01155547">
    <property type="protein sequence ID" value="SVD51461.1"/>
    <property type="molecule type" value="Genomic_DNA"/>
</dbReference>
<dbReference type="PROSITE" id="PS50893">
    <property type="entry name" value="ABC_TRANSPORTER_2"/>
    <property type="match status" value="1"/>
</dbReference>
<gene>
    <name evidence="4" type="ORF">METZ01_LOCUS404315</name>
</gene>
<dbReference type="SUPFAM" id="SSF52540">
    <property type="entry name" value="P-loop containing nucleoside triphosphate hydrolases"/>
    <property type="match status" value="1"/>
</dbReference>
<keyword evidence="1" id="KW-0547">Nucleotide-binding</keyword>
<feature type="non-terminal residue" evidence="4">
    <location>
        <position position="263"/>
    </location>
</feature>
<dbReference type="Gene3D" id="3.40.50.300">
    <property type="entry name" value="P-loop containing nucleotide triphosphate hydrolases"/>
    <property type="match status" value="1"/>
</dbReference>
<dbReference type="FunFam" id="3.40.50.300:FF:000011">
    <property type="entry name" value="Putative ABC transporter ATP-binding component"/>
    <property type="match status" value="1"/>
</dbReference>
<evidence type="ECO:0000256" key="2">
    <source>
        <dbReference type="ARBA" id="ARBA00022840"/>
    </source>
</evidence>
<dbReference type="InterPro" id="IPR051309">
    <property type="entry name" value="ABCF_ATPase"/>
</dbReference>
<dbReference type="AlphaFoldDB" id="A0A382W001"/>
<dbReference type="InterPro" id="IPR003439">
    <property type="entry name" value="ABC_transporter-like_ATP-bd"/>
</dbReference>
<dbReference type="InterPro" id="IPR003593">
    <property type="entry name" value="AAA+_ATPase"/>
</dbReference>
<keyword evidence="2" id="KW-0067">ATP-binding</keyword>
<dbReference type="Pfam" id="PF00005">
    <property type="entry name" value="ABC_tran"/>
    <property type="match status" value="1"/>
</dbReference>
<dbReference type="GO" id="GO:0005524">
    <property type="term" value="F:ATP binding"/>
    <property type="evidence" value="ECO:0007669"/>
    <property type="project" value="UniProtKB-KW"/>
</dbReference>
<dbReference type="PANTHER" id="PTHR42855">
    <property type="entry name" value="ABC TRANSPORTER ATP-BINDING SUBUNIT"/>
    <property type="match status" value="1"/>
</dbReference>
<protein>
    <recommendedName>
        <fullName evidence="3">ABC transporter domain-containing protein</fullName>
    </recommendedName>
</protein>
<evidence type="ECO:0000256" key="1">
    <source>
        <dbReference type="ARBA" id="ARBA00022741"/>
    </source>
</evidence>